<reference evidence="1" key="1">
    <citation type="submission" date="2016-10" db="EMBL/GenBank/DDBJ databases">
        <authorList>
            <person name="Benchimol M."/>
            <person name="Almeida L.G."/>
            <person name="Vasconcelos A.T."/>
            <person name="Perreira-Neves A."/>
            <person name="Rosa I.A."/>
            <person name="Tasca T."/>
            <person name="Bogo M.R."/>
            <person name="de Souza W."/>
        </authorList>
    </citation>
    <scope>NUCLEOTIDE SEQUENCE [LARGE SCALE GENOMIC DNA]</scope>
    <source>
        <strain evidence="1">K</strain>
    </source>
</reference>
<dbReference type="VEuPathDB" id="TrichDB:TRFO_12385"/>
<gene>
    <name evidence="1" type="ORF">TRFO_12385</name>
</gene>
<comment type="caution">
    <text evidence="1">The sequence shown here is derived from an EMBL/GenBank/DDBJ whole genome shotgun (WGS) entry which is preliminary data.</text>
</comment>
<evidence type="ECO:0000313" key="1">
    <source>
        <dbReference type="EMBL" id="OHT17425.1"/>
    </source>
</evidence>
<dbReference type="Proteomes" id="UP000179807">
    <property type="component" value="Unassembled WGS sequence"/>
</dbReference>
<dbReference type="RefSeq" id="XP_068370561.1">
    <property type="nucleotide sequence ID" value="XM_068496607.1"/>
</dbReference>
<keyword evidence="2" id="KW-1185">Reference proteome</keyword>
<dbReference type="AlphaFoldDB" id="A0A1J4L1N3"/>
<dbReference type="InterPro" id="IPR036770">
    <property type="entry name" value="Ankyrin_rpt-contain_sf"/>
</dbReference>
<dbReference type="Gene3D" id="1.25.40.20">
    <property type="entry name" value="Ankyrin repeat-containing domain"/>
    <property type="match status" value="1"/>
</dbReference>
<dbReference type="EMBL" id="MLAK01000003">
    <property type="protein sequence ID" value="OHT17425.1"/>
    <property type="molecule type" value="Genomic_DNA"/>
</dbReference>
<proteinExistence type="predicted"/>
<dbReference type="SUPFAM" id="SSF48403">
    <property type="entry name" value="Ankyrin repeat"/>
    <property type="match status" value="1"/>
</dbReference>
<protein>
    <submittedName>
        <fullName evidence="1">Uncharacterized protein</fullName>
    </submittedName>
</protein>
<evidence type="ECO:0000313" key="2">
    <source>
        <dbReference type="Proteomes" id="UP000179807"/>
    </source>
</evidence>
<organism evidence="1 2">
    <name type="scientific">Tritrichomonas foetus</name>
    <dbReference type="NCBI Taxonomy" id="1144522"/>
    <lineage>
        <taxon>Eukaryota</taxon>
        <taxon>Metamonada</taxon>
        <taxon>Parabasalia</taxon>
        <taxon>Tritrichomonadida</taxon>
        <taxon>Tritrichomonadidae</taxon>
        <taxon>Tritrichomonas</taxon>
    </lineage>
</organism>
<name>A0A1J4L1N3_9EUKA</name>
<dbReference type="Pfam" id="PF13637">
    <property type="entry name" value="Ank_4"/>
    <property type="match status" value="1"/>
</dbReference>
<accession>A0A1J4L1N3</accession>
<dbReference type="GeneID" id="94831311"/>
<dbReference type="InterPro" id="IPR002110">
    <property type="entry name" value="Ankyrin_rpt"/>
</dbReference>
<sequence>MDYYLKGIQKKTTSLSLTDIFKNDDVENLKLRMDANQDLPRLLIRVPFLGKSLPTGTVAAAIHYRAIKCLKLLPMNYETYGAKPGGPSAAHFACENQWEPGLRILMEKRAPLNMFDGNFKTPLAYVAEHENINMFRLFLQYFEETNQKDSGLKNVALSNEGSLDFLAYCVEIKKVVMIEACNFAMKKGFINQHEVRNSIKRWKTKYKKEKMPLFLKTFDKSFTLQGRSEIANIFSPLVPTSRFAPIYSQFSIPINQPIININRLYDIVRAQLYPLPEDNFDCTNEMIIGDFSLHLSKDNLYCTCFSQYSILKKYFEFLVENILDVVDGYYVPKKKNQLMEVWRGFGFALAHLGYTGSHYHLKHPIHPLFYHILTYEDPYELEKLTAEDIEELALIMSPATLEESRKKGASQFLKNDPNYIQAYDAKLNGYGKVLVRSFKRVLILTYEGFYDYHKFTNINPNENTNISGGNFKYVKPFINKNDYQDRANCFKWFKHKLWKMNAPTIRLWYEGIQYVPNPFDEPWNLAERLDFKPYVKLNSNEFLMMSNFIKNFKAWLKNKEEIEEKISFLVALMGNKVFLPIESNFKQIYVVSIPSDIPWIIIPTMEPVIPVLNSVEAISLFAHNLLETGTINYETKDVVLQGLVPQYISMNE</sequence>